<feature type="domain" description="CBS" evidence="4">
    <location>
        <begin position="244"/>
        <end position="302"/>
    </location>
</feature>
<feature type="transmembrane region" description="Helical" evidence="3">
    <location>
        <begin position="24"/>
        <end position="41"/>
    </location>
</feature>
<dbReference type="eggNOG" id="COG3448">
    <property type="taxonomic scope" value="Bacteria"/>
</dbReference>
<dbReference type="Pfam" id="PF00571">
    <property type="entry name" value="CBS"/>
    <property type="match status" value="2"/>
</dbReference>
<protein>
    <recommendedName>
        <fullName evidence="4">CBS domain-containing protein</fullName>
    </recommendedName>
</protein>
<evidence type="ECO:0000256" key="2">
    <source>
        <dbReference type="PROSITE-ProRule" id="PRU00703"/>
    </source>
</evidence>
<dbReference type="PANTHER" id="PTHR43080">
    <property type="entry name" value="CBS DOMAIN-CONTAINING PROTEIN CBSX3, MITOCHONDRIAL"/>
    <property type="match status" value="1"/>
</dbReference>
<dbReference type="CDD" id="cd04600">
    <property type="entry name" value="CBS_pair_HPP_assoc"/>
    <property type="match status" value="1"/>
</dbReference>
<dbReference type="PANTHER" id="PTHR43080:SF2">
    <property type="entry name" value="CBS DOMAIN-CONTAINING PROTEIN"/>
    <property type="match status" value="1"/>
</dbReference>
<dbReference type="SUPFAM" id="SSF54631">
    <property type="entry name" value="CBS-domain pair"/>
    <property type="match status" value="1"/>
</dbReference>
<evidence type="ECO:0000313" key="5">
    <source>
        <dbReference type="EMBL" id="EWC39367.1"/>
    </source>
</evidence>
<accession>A0A061JJJ9</accession>
<dbReference type="SMART" id="SM00116">
    <property type="entry name" value="CBS"/>
    <property type="match status" value="2"/>
</dbReference>
<dbReference type="AlphaFoldDB" id="A0A061JJJ9"/>
<name>A0A061JJJ9_STUST</name>
<dbReference type="InterPro" id="IPR046342">
    <property type="entry name" value="CBS_dom_sf"/>
</dbReference>
<dbReference type="OrthoDB" id="9811720at2"/>
<keyword evidence="3" id="KW-0472">Membrane</keyword>
<dbReference type="Pfam" id="PF04982">
    <property type="entry name" value="TM_HPP"/>
    <property type="match status" value="1"/>
</dbReference>
<evidence type="ECO:0000259" key="4">
    <source>
        <dbReference type="PROSITE" id="PS51371"/>
    </source>
</evidence>
<organism evidence="5 6">
    <name type="scientific">Stutzerimonas stutzeri KOS6</name>
    <dbReference type="NCBI Taxonomy" id="1218352"/>
    <lineage>
        <taxon>Bacteria</taxon>
        <taxon>Pseudomonadati</taxon>
        <taxon>Pseudomonadota</taxon>
        <taxon>Gammaproteobacteria</taxon>
        <taxon>Pseudomonadales</taxon>
        <taxon>Pseudomonadaceae</taxon>
        <taxon>Stutzerimonas</taxon>
    </lineage>
</organism>
<dbReference type="HOGENOM" id="CLU_040397_1_1_6"/>
<keyword evidence="3" id="KW-1133">Transmembrane helix</keyword>
<dbReference type="InterPro" id="IPR051257">
    <property type="entry name" value="Diverse_CBS-Domain"/>
</dbReference>
<dbReference type="InterPro" id="IPR000644">
    <property type="entry name" value="CBS_dom"/>
</dbReference>
<dbReference type="RefSeq" id="WP_003293350.1">
    <property type="nucleotide sequence ID" value="NZ_KK020676.1"/>
</dbReference>
<dbReference type="Gene3D" id="3.10.580.10">
    <property type="entry name" value="CBS-domain"/>
    <property type="match status" value="2"/>
</dbReference>
<sequence>MQDTLIDWFKSFVPAPLNVAPRQWLRAAIGIALVMPLAFISDRWLLGSGLALQVIAPVGASAVLVFVAPSSPFAQPWSVIGGNFFAVLIGISLGLSGLHPVLAATLAACFALLCLFSLRCLHPPSIALALVAAVGSAELHELRYGLLWPVTFNSLLLVTFALLFNNLTGNAYPRARLPRDNEHRTRDPRPGERMSFMQDDVERALAEFGEYVDVSRDDLARLIKQTEKHALRRSMGEITAAHVMSRDIHWHTPDVFIEQAWQTLQHHRLRSLPVVEGDDHRLVGIVTLVDLLKHFHPRPGRLSFGQLKFLRGTKLRAIMSSPVVSVGMDTHMVELVYLLSDRGLHCLPVVDERQRLVGMITQTDLIAALYRNWLKQLPD</sequence>
<reference evidence="5 6" key="1">
    <citation type="journal article" date="2013" name="Genome Announc.">
        <title>Draft Genome of the Nitrogen-Fixing Bacterium Pseudomonas stutzeri Strain KOS6 Isolated from Industrial Hydrocarbon Sludge.</title>
        <authorList>
            <person name="Grigoryeva T.V."/>
            <person name="Laikov A.V."/>
            <person name="Naumova R.P."/>
            <person name="Manolov A.I."/>
            <person name="Larin A.K."/>
            <person name="Karpova I.Y."/>
            <person name="Semashko T.A."/>
            <person name="Alexeev D.G."/>
            <person name="Kostryukova E.S."/>
            <person name="Muller R."/>
            <person name="Govorun V.M."/>
        </authorList>
    </citation>
    <scope>NUCLEOTIDE SEQUENCE [LARGE SCALE GENOMIC DNA]</scope>
    <source>
        <strain evidence="5 6">KOS6</strain>
    </source>
</reference>
<keyword evidence="1 2" id="KW-0129">CBS domain</keyword>
<evidence type="ECO:0000313" key="6">
    <source>
        <dbReference type="Proteomes" id="UP000026923"/>
    </source>
</evidence>
<evidence type="ECO:0000256" key="1">
    <source>
        <dbReference type="ARBA" id="ARBA00023122"/>
    </source>
</evidence>
<evidence type="ECO:0000256" key="3">
    <source>
        <dbReference type="SAM" id="Phobius"/>
    </source>
</evidence>
<dbReference type="InterPro" id="IPR058581">
    <property type="entry name" value="TM_HPP"/>
</dbReference>
<feature type="transmembrane region" description="Helical" evidence="3">
    <location>
        <begin position="146"/>
        <end position="167"/>
    </location>
</feature>
<dbReference type="Proteomes" id="UP000026923">
    <property type="component" value="Unassembled WGS sequence"/>
</dbReference>
<comment type="caution">
    <text evidence="5">The sequence shown here is derived from an EMBL/GenBank/DDBJ whole genome shotgun (WGS) entry which is preliminary data.</text>
</comment>
<dbReference type="PROSITE" id="PS51371">
    <property type="entry name" value="CBS"/>
    <property type="match status" value="2"/>
</dbReference>
<feature type="transmembrane region" description="Helical" evidence="3">
    <location>
        <begin position="50"/>
        <end position="68"/>
    </location>
</feature>
<dbReference type="EMBL" id="AMCZ02000041">
    <property type="protein sequence ID" value="EWC39367.1"/>
    <property type="molecule type" value="Genomic_DNA"/>
</dbReference>
<keyword evidence="3" id="KW-0812">Transmembrane</keyword>
<proteinExistence type="predicted"/>
<feature type="domain" description="CBS" evidence="4">
    <location>
        <begin position="319"/>
        <end position="377"/>
    </location>
</feature>
<gene>
    <name evidence="5" type="ORF">B597_020485</name>
</gene>
<feature type="transmembrane region" description="Helical" evidence="3">
    <location>
        <begin position="74"/>
        <end position="94"/>
    </location>
</feature>